<evidence type="ECO:0000313" key="3">
    <source>
        <dbReference type="Proteomes" id="UP000006859"/>
    </source>
</evidence>
<keyword evidence="3" id="KW-1185">Reference proteome</keyword>
<evidence type="ECO:0000313" key="2">
    <source>
        <dbReference type="EMBL" id="ADM97018.1"/>
    </source>
</evidence>
<feature type="compositionally biased region" description="Basic and acidic residues" evidence="1">
    <location>
        <begin position="25"/>
        <end position="35"/>
    </location>
</feature>
<sequence>MYAVSDLDSWANQHSFETTSDPDYAEYHSADSRVR</sequence>
<dbReference type="EMBL" id="CP002038">
    <property type="protein sequence ID" value="ADM97018.1"/>
    <property type="molecule type" value="Genomic_DNA"/>
</dbReference>
<accession>E0SMS1</accession>
<feature type="region of interest" description="Disordered" evidence="1">
    <location>
        <begin position="14"/>
        <end position="35"/>
    </location>
</feature>
<reference evidence="2 3" key="1">
    <citation type="journal article" date="2011" name="J. Bacteriol.">
        <title>Genome sequence of the plant-pathogenic bacterium Dickeya dadantii 3937.</title>
        <authorList>
            <person name="Glasner J.D."/>
            <person name="Yang C.H."/>
            <person name="Reverchon S."/>
            <person name="Hugouvieux-Cotte-Pattat N."/>
            <person name="Condemine G."/>
            <person name="Bohin J.P."/>
            <person name="Van Gijsegem F."/>
            <person name="Yang S."/>
            <person name="Franza T."/>
            <person name="Expert D."/>
            <person name="Plunkett G. III"/>
            <person name="San Francisco M.J."/>
            <person name="Charkowski A.O."/>
            <person name="Py B."/>
            <person name="Bell K."/>
            <person name="Rauscher L."/>
            <person name="Rodriguez-Palenzuela P."/>
            <person name="Toussaint A."/>
            <person name="Holeva M.C."/>
            <person name="He S.Y."/>
            <person name="Douet V."/>
            <person name="Boccara M."/>
            <person name="Blanco C."/>
            <person name="Toth I."/>
            <person name="Anderson B.D."/>
            <person name="Biehl B.S."/>
            <person name="Mau B."/>
            <person name="Flynn S.M."/>
            <person name="Barras F."/>
            <person name="Lindeberg M."/>
            <person name="Birch P.R."/>
            <person name="Tsuyumu S."/>
            <person name="Shi X."/>
            <person name="Hibbing M."/>
            <person name="Yap M.N."/>
            <person name="Carpentier M."/>
            <person name="Dassa E."/>
            <person name="Umehara M."/>
            <person name="Kim J.F."/>
            <person name="Rusch M."/>
            <person name="Soni P."/>
            <person name="Mayhew G.F."/>
            <person name="Fouts D.E."/>
            <person name="Gill S.R."/>
            <person name="Blattner F.R."/>
            <person name="Keen N.T."/>
            <person name="Perna N.T."/>
        </authorList>
    </citation>
    <scope>NUCLEOTIDE SEQUENCE [LARGE SCALE GENOMIC DNA]</scope>
    <source>
        <strain evidence="2 3">3937</strain>
    </source>
</reference>
<dbReference type="STRING" id="198628.Dda3937_01713"/>
<dbReference type="AlphaFoldDB" id="E0SMS1"/>
<protein>
    <submittedName>
        <fullName evidence="2">Uncharacterized protein</fullName>
    </submittedName>
</protein>
<dbReference type="HOGENOM" id="CLU_3364637_0_0_6"/>
<gene>
    <name evidence="2" type="ordered locus">Dda3937_01713</name>
</gene>
<proteinExistence type="predicted"/>
<dbReference type="Proteomes" id="UP000006859">
    <property type="component" value="Chromosome"/>
</dbReference>
<dbReference type="eggNOG" id="COG3311">
    <property type="taxonomic scope" value="Bacteria"/>
</dbReference>
<organism evidence="2 3">
    <name type="scientific">Dickeya dadantii (strain 3937)</name>
    <name type="common">Erwinia chrysanthemi (strain 3937)</name>
    <dbReference type="NCBI Taxonomy" id="198628"/>
    <lineage>
        <taxon>Bacteria</taxon>
        <taxon>Pseudomonadati</taxon>
        <taxon>Pseudomonadota</taxon>
        <taxon>Gammaproteobacteria</taxon>
        <taxon>Enterobacterales</taxon>
        <taxon>Pectobacteriaceae</taxon>
        <taxon>Dickeya</taxon>
    </lineage>
</organism>
<dbReference type="KEGG" id="ddd:Dda3937_01713"/>
<evidence type="ECO:0000256" key="1">
    <source>
        <dbReference type="SAM" id="MobiDB-lite"/>
    </source>
</evidence>
<name>E0SMS1_DICD3</name>